<keyword evidence="7" id="KW-0812">Transmembrane</keyword>
<keyword evidence="9" id="KW-0418">Kinase</keyword>
<dbReference type="EMBL" id="FPKR01000002">
    <property type="protein sequence ID" value="SFZ72558.1"/>
    <property type="molecule type" value="Genomic_DNA"/>
</dbReference>
<comment type="function">
    <text evidence="14">Member of the two-component regulatory system BvgS/BvgA. Phosphorylates BvgA via a four-step phosphorelay in response to environmental signals.</text>
</comment>
<dbReference type="AlphaFoldDB" id="A0A1K2H7K6"/>
<evidence type="ECO:0000256" key="3">
    <source>
        <dbReference type="ARBA" id="ARBA00012438"/>
    </source>
</evidence>
<feature type="domain" description="Histidine kinase" evidence="21">
    <location>
        <begin position="379"/>
        <end position="600"/>
    </location>
</feature>
<dbReference type="Pfam" id="PF02518">
    <property type="entry name" value="HATPase_c"/>
    <property type="match status" value="1"/>
</dbReference>
<dbReference type="Proteomes" id="UP000186513">
    <property type="component" value="Unassembled WGS sequence"/>
</dbReference>
<evidence type="ECO:0000259" key="21">
    <source>
        <dbReference type="PROSITE" id="PS50109"/>
    </source>
</evidence>
<dbReference type="SMART" id="SM00388">
    <property type="entry name" value="HisKA"/>
    <property type="match status" value="1"/>
</dbReference>
<evidence type="ECO:0000256" key="16">
    <source>
        <dbReference type="ARBA" id="ARBA00068150"/>
    </source>
</evidence>
<dbReference type="InterPro" id="IPR004358">
    <property type="entry name" value="Sig_transdc_His_kin-like_C"/>
</dbReference>
<keyword evidence="13" id="KW-0472">Membrane</keyword>
<dbReference type="PROSITE" id="PS50110">
    <property type="entry name" value="RESPONSE_REGULATORY"/>
    <property type="match status" value="1"/>
</dbReference>
<dbReference type="EC" id="2.7.13.3" evidence="3"/>
<keyword evidence="10" id="KW-0067">ATP-binding</keyword>
<evidence type="ECO:0000313" key="26">
    <source>
        <dbReference type="Proteomes" id="UP000186513"/>
    </source>
</evidence>
<dbReference type="SUPFAM" id="SSF55785">
    <property type="entry name" value="PYP-like sensor domain (PAS domain)"/>
    <property type="match status" value="2"/>
</dbReference>
<feature type="coiled-coil region" evidence="20">
    <location>
        <begin position="352"/>
        <end position="379"/>
    </location>
</feature>
<dbReference type="Pfam" id="PF00072">
    <property type="entry name" value="Response_reg"/>
    <property type="match status" value="1"/>
</dbReference>
<evidence type="ECO:0000256" key="17">
    <source>
        <dbReference type="ARBA" id="ARBA00070152"/>
    </source>
</evidence>
<dbReference type="PROSITE" id="PS50113">
    <property type="entry name" value="PAC"/>
    <property type="match status" value="1"/>
</dbReference>
<dbReference type="InterPro" id="IPR011006">
    <property type="entry name" value="CheY-like_superfamily"/>
</dbReference>
<organism evidence="25 26">
    <name type="scientific">Chitinimonas taiwanensis DSM 18899</name>
    <dbReference type="NCBI Taxonomy" id="1121279"/>
    <lineage>
        <taxon>Bacteria</taxon>
        <taxon>Pseudomonadati</taxon>
        <taxon>Pseudomonadota</taxon>
        <taxon>Betaproteobacteria</taxon>
        <taxon>Neisseriales</taxon>
        <taxon>Chitinibacteraceae</taxon>
        <taxon>Chitinimonas</taxon>
    </lineage>
</organism>
<dbReference type="FunFam" id="3.30.565.10:FF:000010">
    <property type="entry name" value="Sensor histidine kinase RcsC"/>
    <property type="match status" value="1"/>
</dbReference>
<dbReference type="GO" id="GO:0005524">
    <property type="term" value="F:ATP binding"/>
    <property type="evidence" value="ECO:0007669"/>
    <property type="project" value="UniProtKB-KW"/>
</dbReference>
<dbReference type="InterPro" id="IPR003594">
    <property type="entry name" value="HATPase_dom"/>
</dbReference>
<evidence type="ECO:0000256" key="6">
    <source>
        <dbReference type="ARBA" id="ARBA00022679"/>
    </source>
</evidence>
<dbReference type="Gene3D" id="3.30.450.20">
    <property type="entry name" value="PAS domain"/>
    <property type="match status" value="2"/>
</dbReference>
<evidence type="ECO:0000256" key="5">
    <source>
        <dbReference type="ARBA" id="ARBA00022553"/>
    </source>
</evidence>
<dbReference type="CDD" id="cd00082">
    <property type="entry name" value="HisKA"/>
    <property type="match status" value="1"/>
</dbReference>
<evidence type="ECO:0000313" key="25">
    <source>
        <dbReference type="EMBL" id="SFZ72558.1"/>
    </source>
</evidence>
<evidence type="ECO:0000259" key="23">
    <source>
        <dbReference type="PROSITE" id="PS50113"/>
    </source>
</evidence>
<dbReference type="STRING" id="1121279.SAMN02745887_00661"/>
<dbReference type="SMART" id="SM00387">
    <property type="entry name" value="HATPase_c"/>
    <property type="match status" value="1"/>
</dbReference>
<evidence type="ECO:0000256" key="18">
    <source>
        <dbReference type="PROSITE-ProRule" id="PRU00110"/>
    </source>
</evidence>
<dbReference type="CDD" id="cd17546">
    <property type="entry name" value="REC_hyHK_CKI1_RcsC-like"/>
    <property type="match status" value="1"/>
</dbReference>
<dbReference type="Gene3D" id="1.10.287.130">
    <property type="match status" value="1"/>
</dbReference>
<dbReference type="InterPro" id="IPR008207">
    <property type="entry name" value="Sig_transdc_His_kin_Hpt_dom"/>
</dbReference>
<evidence type="ECO:0000256" key="12">
    <source>
        <dbReference type="ARBA" id="ARBA00023012"/>
    </source>
</evidence>
<dbReference type="SUPFAM" id="SSF55874">
    <property type="entry name" value="ATPase domain of HSP90 chaperone/DNA topoisomerase II/histidine kinase"/>
    <property type="match status" value="1"/>
</dbReference>
<dbReference type="Gene3D" id="3.30.565.10">
    <property type="entry name" value="Histidine kinase-like ATPase, C-terminal domain"/>
    <property type="match status" value="1"/>
</dbReference>
<gene>
    <name evidence="25" type="ORF">SAMN02745887_00661</name>
</gene>
<dbReference type="InterPro" id="IPR005467">
    <property type="entry name" value="His_kinase_dom"/>
</dbReference>
<dbReference type="Pfam" id="PF01627">
    <property type="entry name" value="Hpt"/>
    <property type="match status" value="1"/>
</dbReference>
<sequence>MSPLAWDVLAHYRWLNCPVWVFSEDGRHILWANPAACAYWQATDSVALAQRDLGADAAFPSAAFAQLRAELAEQGRAALRWPGRLPLQLEACLIRLPAGGMGICAQGQALTTPIEPAALRGVEAVLHFSLAVVMFSLDGLVLMQNPAALRAFPQLAQQAVGSFASLFEQAWEAQSVWQAALEQGVEQGERLLAARPKPRWYAYSLHRVLDPVSGAPAMLLTAQDVSQRVLSEQKFRVLFEQSANPMLLYDPQTGRVVDGNRAAAQALRLAGRQQLLDADPADFYPLLQPDGHASLERAAEFGQAALRAGWQRFEWLFRRADGTELLVEVNLSPVTVDERSLLFGVWHDLSFRRLIERQLTEAKEQAEAASRAKSQFLANMSHEIRTPLNAILGMSGLLQETELQPRQREWLDVVRFSSEGLAELVGDILDFSRIEAGKLSLNQAPFDLLALAQRTVALLRLTATEKGLDLRLEVEDGLPTCLSGDAGRVRQVLVNLLGNAIKFTERGEVSLSLAARPLSEGRVWVEMAVRDTGIGIAPAKLESIFEAFAQADDAINRRYGGSGLGLTISRRLVYAMGGELSVQSTLQQGSVFQLRIPMNLAEMPAAQVVAPPAALRPLRILLAEDNPLNQQLALALLARDGHAVTLAQDGGEAIGLFAEQDFDLVLMDMQMPRIDGLAASRAIRALPAARRVPIIAMTANVLPEDRARCLAAGMDDFLPKPISPERLRALLAGLPLAAPDAVASTEEAAVDFDPEQALAGCGGNRKLLASLLSLFAAEWPARRSALVACLDQRDSAALAEALHSLKGSLGALAFSAALQRLRGLQAHSLPALGDLIAAVEAGVEAGQHWLASD</sequence>
<dbReference type="Pfam" id="PF00512">
    <property type="entry name" value="HisKA"/>
    <property type="match status" value="1"/>
</dbReference>
<feature type="modified residue" description="4-aspartylphosphate" evidence="19">
    <location>
        <position position="668"/>
    </location>
</feature>
<dbReference type="CDD" id="cd16922">
    <property type="entry name" value="HATPase_EvgS-ArcB-TorS-like"/>
    <property type="match status" value="1"/>
</dbReference>
<evidence type="ECO:0000256" key="13">
    <source>
        <dbReference type="ARBA" id="ARBA00023136"/>
    </source>
</evidence>
<comment type="catalytic activity">
    <reaction evidence="1">
        <text>ATP + protein L-histidine = ADP + protein N-phospho-L-histidine.</text>
        <dbReference type="EC" id="2.7.13.3"/>
    </reaction>
</comment>
<evidence type="ECO:0000256" key="20">
    <source>
        <dbReference type="SAM" id="Coils"/>
    </source>
</evidence>
<protein>
    <recommendedName>
        <fullName evidence="16">Sensory/regulatory protein RpfC</fullName>
        <ecNumber evidence="3">2.7.13.3</ecNumber>
    </recommendedName>
    <alternativeName>
        <fullName evidence="17">Virulence sensor protein BvgS</fullName>
    </alternativeName>
</protein>
<feature type="modified residue" description="Phosphohistidine" evidence="18">
    <location>
        <position position="803"/>
    </location>
</feature>
<feature type="domain" description="Response regulatory" evidence="22">
    <location>
        <begin position="619"/>
        <end position="735"/>
    </location>
</feature>
<keyword evidence="11" id="KW-1133">Transmembrane helix</keyword>
<dbReference type="RefSeq" id="WP_072427199.1">
    <property type="nucleotide sequence ID" value="NZ_FPKR01000002.1"/>
</dbReference>
<dbReference type="PANTHER" id="PTHR45339">
    <property type="entry name" value="HYBRID SIGNAL TRANSDUCTION HISTIDINE KINASE J"/>
    <property type="match status" value="1"/>
</dbReference>
<comment type="subcellular location">
    <subcellularLocation>
        <location evidence="2">Cell membrane</location>
        <topology evidence="2">Multi-pass membrane protein</topology>
    </subcellularLocation>
</comment>
<keyword evidence="4" id="KW-1003">Cell membrane</keyword>
<dbReference type="SMART" id="SM00448">
    <property type="entry name" value="REC"/>
    <property type="match status" value="1"/>
</dbReference>
<evidence type="ECO:0000256" key="15">
    <source>
        <dbReference type="ARBA" id="ARBA00064003"/>
    </source>
</evidence>
<evidence type="ECO:0000256" key="19">
    <source>
        <dbReference type="PROSITE-ProRule" id="PRU00169"/>
    </source>
</evidence>
<dbReference type="InterPro" id="IPR035965">
    <property type="entry name" value="PAS-like_dom_sf"/>
</dbReference>
<dbReference type="PANTHER" id="PTHR45339:SF1">
    <property type="entry name" value="HYBRID SIGNAL TRANSDUCTION HISTIDINE KINASE J"/>
    <property type="match status" value="1"/>
</dbReference>
<evidence type="ECO:0000256" key="11">
    <source>
        <dbReference type="ARBA" id="ARBA00022989"/>
    </source>
</evidence>
<feature type="domain" description="PAC" evidence="23">
    <location>
        <begin position="311"/>
        <end position="361"/>
    </location>
</feature>
<keyword evidence="12" id="KW-0902">Two-component regulatory system</keyword>
<dbReference type="InterPro" id="IPR036097">
    <property type="entry name" value="HisK_dim/P_sf"/>
</dbReference>
<keyword evidence="8" id="KW-0547">Nucleotide-binding</keyword>
<evidence type="ECO:0000256" key="1">
    <source>
        <dbReference type="ARBA" id="ARBA00000085"/>
    </source>
</evidence>
<dbReference type="PROSITE" id="PS50894">
    <property type="entry name" value="HPT"/>
    <property type="match status" value="1"/>
</dbReference>
<evidence type="ECO:0000259" key="22">
    <source>
        <dbReference type="PROSITE" id="PS50110"/>
    </source>
</evidence>
<dbReference type="PRINTS" id="PR00344">
    <property type="entry name" value="BCTRLSENSOR"/>
</dbReference>
<dbReference type="InterPro" id="IPR036890">
    <property type="entry name" value="HATPase_C_sf"/>
</dbReference>
<proteinExistence type="predicted"/>
<evidence type="ECO:0000259" key="24">
    <source>
        <dbReference type="PROSITE" id="PS50894"/>
    </source>
</evidence>
<evidence type="ECO:0000256" key="9">
    <source>
        <dbReference type="ARBA" id="ARBA00022777"/>
    </source>
</evidence>
<dbReference type="Pfam" id="PF13188">
    <property type="entry name" value="PAS_8"/>
    <property type="match status" value="1"/>
</dbReference>
<evidence type="ECO:0000256" key="14">
    <source>
        <dbReference type="ARBA" id="ARBA00058004"/>
    </source>
</evidence>
<keyword evidence="5 19" id="KW-0597">Phosphoprotein</keyword>
<dbReference type="InterPro" id="IPR000014">
    <property type="entry name" value="PAS"/>
</dbReference>
<dbReference type="Pfam" id="PF13426">
    <property type="entry name" value="PAS_9"/>
    <property type="match status" value="1"/>
</dbReference>
<dbReference type="GO" id="GO:0005886">
    <property type="term" value="C:plasma membrane"/>
    <property type="evidence" value="ECO:0007669"/>
    <property type="project" value="UniProtKB-SubCell"/>
</dbReference>
<evidence type="ECO:0000256" key="8">
    <source>
        <dbReference type="ARBA" id="ARBA00022741"/>
    </source>
</evidence>
<dbReference type="SUPFAM" id="SSF47226">
    <property type="entry name" value="Histidine-containing phosphotransfer domain, HPT domain"/>
    <property type="match status" value="1"/>
</dbReference>
<reference evidence="25 26" key="1">
    <citation type="submission" date="2016-11" db="EMBL/GenBank/DDBJ databases">
        <authorList>
            <person name="Jaros S."/>
            <person name="Januszkiewicz K."/>
            <person name="Wedrychowicz H."/>
        </authorList>
    </citation>
    <scope>NUCLEOTIDE SEQUENCE [LARGE SCALE GENOMIC DNA]</scope>
    <source>
        <strain evidence="25 26">DSM 18899</strain>
    </source>
</reference>
<name>A0A1K2H7K6_9NEIS</name>
<accession>A0A1K2H7K6</accession>
<evidence type="ECO:0000256" key="10">
    <source>
        <dbReference type="ARBA" id="ARBA00022840"/>
    </source>
</evidence>
<dbReference type="SUPFAM" id="SSF47384">
    <property type="entry name" value="Homodimeric domain of signal transducing histidine kinase"/>
    <property type="match status" value="1"/>
</dbReference>
<dbReference type="GO" id="GO:0000155">
    <property type="term" value="F:phosphorelay sensor kinase activity"/>
    <property type="evidence" value="ECO:0007669"/>
    <property type="project" value="InterPro"/>
</dbReference>
<evidence type="ECO:0000256" key="4">
    <source>
        <dbReference type="ARBA" id="ARBA00022475"/>
    </source>
</evidence>
<dbReference type="InterPro" id="IPR003661">
    <property type="entry name" value="HisK_dim/P_dom"/>
</dbReference>
<evidence type="ECO:0000256" key="2">
    <source>
        <dbReference type="ARBA" id="ARBA00004651"/>
    </source>
</evidence>
<dbReference type="FunFam" id="1.10.287.130:FF:000002">
    <property type="entry name" value="Two-component osmosensing histidine kinase"/>
    <property type="match status" value="1"/>
</dbReference>
<keyword evidence="6" id="KW-0808">Transferase</keyword>
<dbReference type="PROSITE" id="PS50109">
    <property type="entry name" value="HIS_KIN"/>
    <property type="match status" value="1"/>
</dbReference>
<dbReference type="InterPro" id="IPR036641">
    <property type="entry name" value="HPT_dom_sf"/>
</dbReference>
<feature type="domain" description="HPt" evidence="24">
    <location>
        <begin position="764"/>
        <end position="853"/>
    </location>
</feature>
<keyword evidence="26" id="KW-1185">Reference proteome</keyword>
<dbReference type="InterPro" id="IPR001789">
    <property type="entry name" value="Sig_transdc_resp-reg_receiver"/>
</dbReference>
<comment type="subunit">
    <text evidence="15">At low DSF concentrations, interacts with RpfF.</text>
</comment>
<keyword evidence="20" id="KW-0175">Coiled coil</keyword>
<dbReference type="Gene3D" id="1.20.120.160">
    <property type="entry name" value="HPT domain"/>
    <property type="match status" value="1"/>
</dbReference>
<dbReference type="Gene3D" id="3.40.50.2300">
    <property type="match status" value="1"/>
</dbReference>
<evidence type="ECO:0000256" key="7">
    <source>
        <dbReference type="ARBA" id="ARBA00022692"/>
    </source>
</evidence>
<dbReference type="SUPFAM" id="SSF52172">
    <property type="entry name" value="CheY-like"/>
    <property type="match status" value="1"/>
</dbReference>
<dbReference type="NCBIfam" id="TIGR00229">
    <property type="entry name" value="sensory_box"/>
    <property type="match status" value="1"/>
</dbReference>
<dbReference type="InterPro" id="IPR000700">
    <property type="entry name" value="PAS-assoc_C"/>
</dbReference>
<dbReference type="SMART" id="SM00091">
    <property type="entry name" value="PAS"/>
    <property type="match status" value="3"/>
</dbReference>